<dbReference type="InParanoid" id="A0A7N2RAX4"/>
<proteinExistence type="predicted"/>
<reference evidence="1" key="2">
    <citation type="submission" date="2021-01" db="UniProtKB">
        <authorList>
            <consortium name="EnsemblPlants"/>
        </authorList>
    </citation>
    <scope>IDENTIFICATION</scope>
</reference>
<keyword evidence="2" id="KW-1185">Reference proteome</keyword>
<dbReference type="AlphaFoldDB" id="A0A7N2RAX4"/>
<evidence type="ECO:0000313" key="2">
    <source>
        <dbReference type="Proteomes" id="UP000594261"/>
    </source>
</evidence>
<protein>
    <submittedName>
        <fullName evidence="1">Uncharacterized protein</fullName>
    </submittedName>
</protein>
<accession>A0A7N2RAX4</accession>
<name>A0A7N2RAX4_QUELO</name>
<dbReference type="EnsemblPlants" id="QL09p030371:mrna">
    <property type="protein sequence ID" value="QL09p030371:mrna"/>
    <property type="gene ID" value="QL09p030371"/>
</dbReference>
<dbReference type="Gramene" id="QL09p030371:mrna">
    <property type="protein sequence ID" value="QL09p030371:mrna"/>
    <property type="gene ID" value="QL09p030371"/>
</dbReference>
<organism evidence="1 2">
    <name type="scientific">Quercus lobata</name>
    <name type="common">Valley oak</name>
    <dbReference type="NCBI Taxonomy" id="97700"/>
    <lineage>
        <taxon>Eukaryota</taxon>
        <taxon>Viridiplantae</taxon>
        <taxon>Streptophyta</taxon>
        <taxon>Embryophyta</taxon>
        <taxon>Tracheophyta</taxon>
        <taxon>Spermatophyta</taxon>
        <taxon>Magnoliopsida</taxon>
        <taxon>eudicotyledons</taxon>
        <taxon>Gunneridae</taxon>
        <taxon>Pentapetalae</taxon>
        <taxon>rosids</taxon>
        <taxon>fabids</taxon>
        <taxon>Fagales</taxon>
        <taxon>Fagaceae</taxon>
        <taxon>Quercus</taxon>
    </lineage>
</organism>
<dbReference type="EMBL" id="LRBV02000009">
    <property type="status" value="NOT_ANNOTATED_CDS"/>
    <property type="molecule type" value="Genomic_DNA"/>
</dbReference>
<reference evidence="1 2" key="1">
    <citation type="journal article" date="2016" name="G3 (Bethesda)">
        <title>First Draft Assembly and Annotation of the Genome of a California Endemic Oak Quercus lobata Nee (Fagaceae).</title>
        <authorList>
            <person name="Sork V.L."/>
            <person name="Fitz-Gibbon S.T."/>
            <person name="Puiu D."/>
            <person name="Crepeau M."/>
            <person name="Gugger P.F."/>
            <person name="Sherman R."/>
            <person name="Stevens K."/>
            <person name="Langley C.H."/>
            <person name="Pellegrini M."/>
            <person name="Salzberg S.L."/>
        </authorList>
    </citation>
    <scope>NUCLEOTIDE SEQUENCE [LARGE SCALE GENOMIC DNA]</scope>
    <source>
        <strain evidence="1 2">cv. SW786</strain>
    </source>
</reference>
<sequence>MHGVLSRDKEIKEQFLGSISRAILHGVQYENKNGKKSNKSWPYFEDMNRILSDLHVMDGQRRKPFLPIF</sequence>
<evidence type="ECO:0000313" key="1">
    <source>
        <dbReference type="EnsemblPlants" id="QL09p030371:mrna"/>
    </source>
</evidence>
<dbReference type="Proteomes" id="UP000594261">
    <property type="component" value="Chromosome 9"/>
</dbReference>